<evidence type="ECO:0000259" key="4">
    <source>
        <dbReference type="PROSITE" id="PS50042"/>
    </source>
</evidence>
<gene>
    <name evidence="6" type="ORF">GRI36_10240</name>
</gene>
<dbReference type="Pfam" id="PF00027">
    <property type="entry name" value="cNMP_binding"/>
    <property type="match status" value="1"/>
</dbReference>
<evidence type="ECO:0000256" key="3">
    <source>
        <dbReference type="ARBA" id="ARBA00023163"/>
    </source>
</evidence>
<evidence type="ECO:0000256" key="2">
    <source>
        <dbReference type="ARBA" id="ARBA00023125"/>
    </source>
</evidence>
<keyword evidence="3" id="KW-0804">Transcription</keyword>
<dbReference type="SUPFAM" id="SSF51206">
    <property type="entry name" value="cAMP-binding domain-like"/>
    <property type="match status" value="1"/>
</dbReference>
<dbReference type="InterPro" id="IPR036388">
    <property type="entry name" value="WH-like_DNA-bd_sf"/>
</dbReference>
<protein>
    <submittedName>
        <fullName evidence="6">Helix-turn-helix domain-containing protein</fullName>
    </submittedName>
</protein>
<evidence type="ECO:0000313" key="6">
    <source>
        <dbReference type="EMBL" id="MXO57260.1"/>
    </source>
</evidence>
<dbReference type="InterPro" id="IPR000595">
    <property type="entry name" value="cNMP-bd_dom"/>
</dbReference>
<sequence length="210" mass="23865">MQMLKHNLFEQRTIGMPASCGETLFLEGEPCDEVFEIRKGMARAVSMSREGERQILAFFFPGDFIGLPLSRHHRYSVEAVTDLVHVRHSTQRWQESLARTCQEDSSMLKSVWREEKAFIERGLILGRVGALARLSAFLIVLSKHLPTEHGLCALELPQTDIASYLAASPETVCRGLKRLREMQIIAMPRRDRFAIQYPARLELLAEGILA</sequence>
<dbReference type="CDD" id="cd00038">
    <property type="entry name" value="CAP_ED"/>
    <property type="match status" value="1"/>
</dbReference>
<feature type="domain" description="HTH crp-type" evidence="5">
    <location>
        <begin position="128"/>
        <end position="199"/>
    </location>
</feature>
<dbReference type="AlphaFoldDB" id="A0A6I4SQ24"/>
<dbReference type="PROSITE" id="PS51063">
    <property type="entry name" value="HTH_CRP_2"/>
    <property type="match status" value="1"/>
</dbReference>
<dbReference type="SMART" id="SM00419">
    <property type="entry name" value="HTH_CRP"/>
    <property type="match status" value="1"/>
</dbReference>
<evidence type="ECO:0000313" key="7">
    <source>
        <dbReference type="Proteomes" id="UP000468943"/>
    </source>
</evidence>
<dbReference type="EMBL" id="WTYS01000001">
    <property type="protein sequence ID" value="MXO57260.1"/>
    <property type="molecule type" value="Genomic_DNA"/>
</dbReference>
<dbReference type="Proteomes" id="UP000468943">
    <property type="component" value="Unassembled WGS sequence"/>
</dbReference>
<dbReference type="Pfam" id="PF13545">
    <property type="entry name" value="HTH_Crp_2"/>
    <property type="match status" value="1"/>
</dbReference>
<accession>A0A6I4SQ24</accession>
<dbReference type="InterPro" id="IPR018490">
    <property type="entry name" value="cNMP-bd_dom_sf"/>
</dbReference>
<keyword evidence="1" id="KW-0805">Transcription regulation</keyword>
<keyword evidence="2" id="KW-0238">DNA-binding</keyword>
<dbReference type="PROSITE" id="PS50042">
    <property type="entry name" value="CNMP_BINDING_3"/>
    <property type="match status" value="1"/>
</dbReference>
<keyword evidence="7" id="KW-1185">Reference proteome</keyword>
<feature type="domain" description="Cyclic nucleotide-binding" evidence="4">
    <location>
        <begin position="1"/>
        <end position="66"/>
    </location>
</feature>
<dbReference type="GO" id="GO:0003677">
    <property type="term" value="F:DNA binding"/>
    <property type="evidence" value="ECO:0007669"/>
    <property type="project" value="UniProtKB-KW"/>
</dbReference>
<dbReference type="InterPro" id="IPR012318">
    <property type="entry name" value="HTH_CRP"/>
</dbReference>
<name>A0A6I4SQ24_9SPHN</name>
<dbReference type="InterPro" id="IPR014710">
    <property type="entry name" value="RmlC-like_jellyroll"/>
</dbReference>
<dbReference type="Gene3D" id="2.60.120.10">
    <property type="entry name" value="Jelly Rolls"/>
    <property type="match status" value="1"/>
</dbReference>
<dbReference type="GO" id="GO:0006355">
    <property type="term" value="P:regulation of DNA-templated transcription"/>
    <property type="evidence" value="ECO:0007669"/>
    <property type="project" value="InterPro"/>
</dbReference>
<dbReference type="InterPro" id="IPR036390">
    <property type="entry name" value="WH_DNA-bd_sf"/>
</dbReference>
<comment type="caution">
    <text evidence="6">The sequence shown here is derived from an EMBL/GenBank/DDBJ whole genome shotgun (WGS) entry which is preliminary data.</text>
</comment>
<evidence type="ECO:0000259" key="5">
    <source>
        <dbReference type="PROSITE" id="PS51063"/>
    </source>
</evidence>
<proteinExistence type="predicted"/>
<reference evidence="6 7" key="1">
    <citation type="submission" date="2019-12" db="EMBL/GenBank/DDBJ databases">
        <title>Genomic-based taxomic classification of the family Erythrobacteraceae.</title>
        <authorList>
            <person name="Xu L."/>
        </authorList>
    </citation>
    <scope>NUCLEOTIDE SEQUENCE [LARGE SCALE GENOMIC DNA]</scope>
    <source>
        <strain evidence="6 7">JCM 17802</strain>
    </source>
</reference>
<dbReference type="Gene3D" id="1.10.10.10">
    <property type="entry name" value="Winged helix-like DNA-binding domain superfamily/Winged helix DNA-binding domain"/>
    <property type="match status" value="1"/>
</dbReference>
<organism evidence="6 7">
    <name type="scientific">Pontixanthobacter gangjinensis</name>
    <dbReference type="NCBI Taxonomy" id="1028742"/>
    <lineage>
        <taxon>Bacteria</taxon>
        <taxon>Pseudomonadati</taxon>
        <taxon>Pseudomonadota</taxon>
        <taxon>Alphaproteobacteria</taxon>
        <taxon>Sphingomonadales</taxon>
        <taxon>Erythrobacteraceae</taxon>
        <taxon>Pontixanthobacter</taxon>
    </lineage>
</organism>
<evidence type="ECO:0000256" key="1">
    <source>
        <dbReference type="ARBA" id="ARBA00023015"/>
    </source>
</evidence>
<dbReference type="SUPFAM" id="SSF46785">
    <property type="entry name" value="Winged helix' DNA-binding domain"/>
    <property type="match status" value="1"/>
</dbReference>